<evidence type="ECO:0000313" key="4">
    <source>
        <dbReference type="Proteomes" id="UP000245368"/>
    </source>
</evidence>
<dbReference type="KEGG" id="dez:DKM44_13225"/>
<dbReference type="Proteomes" id="UP000245368">
    <property type="component" value="Chromosome"/>
</dbReference>
<protein>
    <recommendedName>
        <fullName evidence="2">AB hydrolase-1 domain-containing protein</fullName>
    </recommendedName>
</protein>
<keyword evidence="4" id="KW-1185">Reference proteome</keyword>
<organism evidence="3 4">
    <name type="scientific">Deinococcus irradiatisoli</name>
    <dbReference type="NCBI Taxonomy" id="2202254"/>
    <lineage>
        <taxon>Bacteria</taxon>
        <taxon>Thermotogati</taxon>
        <taxon>Deinococcota</taxon>
        <taxon>Deinococci</taxon>
        <taxon>Deinococcales</taxon>
        <taxon>Deinococcaceae</taxon>
        <taxon>Deinococcus</taxon>
    </lineage>
</organism>
<dbReference type="InterPro" id="IPR050471">
    <property type="entry name" value="AB_hydrolase"/>
</dbReference>
<name>A0A2Z3JU72_9DEIO</name>
<dbReference type="Pfam" id="PF00561">
    <property type="entry name" value="Abhydrolase_1"/>
    <property type="match status" value="1"/>
</dbReference>
<dbReference type="InterPro" id="IPR029058">
    <property type="entry name" value="AB_hydrolase_fold"/>
</dbReference>
<proteinExistence type="predicted"/>
<dbReference type="PRINTS" id="PR00111">
    <property type="entry name" value="ABHYDROLASE"/>
</dbReference>
<dbReference type="PANTHER" id="PTHR43433:SF4">
    <property type="entry name" value="NON-HEME CHLOROPEROXIDASE-RELATED"/>
    <property type="match status" value="1"/>
</dbReference>
<dbReference type="AlphaFoldDB" id="A0A2Z3JU72"/>
<sequence>MPSKLSVAAFTVLLGLSAALAGGAGSMSMQDGYAEVNGARIHYVVQGQGPAVLLIHGYPLSGELFSKNRDALSQSHKVITIDLRGFGKSTAPAEDPGSLSTYAKDALGVLDTLNVSKAVIGGMSMGGPIVFEMYRTAPERFSGMILIDTIANPASIVEQNLWKGMAQKAVTYGPQSLVDELLKDMLTGATRKNMPQQAAFLGDIVKQASIAGDVAGAKVLATRPDSVPTLKTITVPTLILEGLEDTVYPPVFSEKMHQNIAGSTLVVIPGAAHALTYEKADQVNQAMLSWLSSIR</sequence>
<evidence type="ECO:0000313" key="3">
    <source>
        <dbReference type="EMBL" id="AWN24678.1"/>
    </source>
</evidence>
<gene>
    <name evidence="3" type="ORF">DKM44_13225</name>
</gene>
<dbReference type="EMBL" id="CP029494">
    <property type="protein sequence ID" value="AWN24678.1"/>
    <property type="molecule type" value="Genomic_DNA"/>
</dbReference>
<dbReference type="Gene3D" id="3.40.50.1820">
    <property type="entry name" value="alpha/beta hydrolase"/>
    <property type="match status" value="1"/>
</dbReference>
<feature type="signal peptide" evidence="1">
    <location>
        <begin position="1"/>
        <end position="21"/>
    </location>
</feature>
<feature type="domain" description="AB hydrolase-1" evidence="2">
    <location>
        <begin position="50"/>
        <end position="279"/>
    </location>
</feature>
<dbReference type="OrthoDB" id="252464at2"/>
<reference evidence="3 4" key="1">
    <citation type="submission" date="2018-05" db="EMBL/GenBank/DDBJ databases">
        <title>Complete Genome Sequence of Deinococcus sp. strain 17bor-2.</title>
        <authorList>
            <person name="Srinivasan S."/>
        </authorList>
    </citation>
    <scope>NUCLEOTIDE SEQUENCE [LARGE SCALE GENOMIC DNA]</scope>
    <source>
        <strain evidence="3 4">17bor-2</strain>
    </source>
</reference>
<keyword evidence="1" id="KW-0732">Signal</keyword>
<dbReference type="PANTHER" id="PTHR43433">
    <property type="entry name" value="HYDROLASE, ALPHA/BETA FOLD FAMILY PROTEIN"/>
    <property type="match status" value="1"/>
</dbReference>
<dbReference type="InterPro" id="IPR000073">
    <property type="entry name" value="AB_hydrolase_1"/>
</dbReference>
<accession>A0A2Z3JU72</accession>
<dbReference type="SUPFAM" id="SSF53474">
    <property type="entry name" value="alpha/beta-Hydrolases"/>
    <property type="match status" value="1"/>
</dbReference>
<evidence type="ECO:0000259" key="2">
    <source>
        <dbReference type="Pfam" id="PF00561"/>
    </source>
</evidence>
<feature type="chain" id="PRO_5016421284" description="AB hydrolase-1 domain-containing protein" evidence="1">
    <location>
        <begin position="22"/>
        <end position="295"/>
    </location>
</feature>
<evidence type="ECO:0000256" key="1">
    <source>
        <dbReference type="SAM" id="SignalP"/>
    </source>
</evidence>